<dbReference type="Gene3D" id="3.30.40.10">
    <property type="entry name" value="Zinc/RING finger domain, C3HC4 (zinc finger)"/>
    <property type="match status" value="1"/>
</dbReference>
<keyword evidence="4" id="KW-1185">Reference proteome</keyword>
<comment type="caution">
    <text evidence="3">The sequence shown here is derived from an EMBL/GenBank/DDBJ whole genome shotgun (WGS) entry which is preliminary data.</text>
</comment>
<dbReference type="InterPro" id="IPR013083">
    <property type="entry name" value="Znf_RING/FYVE/PHD"/>
</dbReference>
<evidence type="ECO:0000313" key="3">
    <source>
        <dbReference type="EMBL" id="KAL1589455.1"/>
    </source>
</evidence>
<gene>
    <name evidence="3" type="ORF">WHR41_01596</name>
</gene>
<organism evidence="3 4">
    <name type="scientific">Cladosporium halotolerans</name>
    <dbReference type="NCBI Taxonomy" id="1052096"/>
    <lineage>
        <taxon>Eukaryota</taxon>
        <taxon>Fungi</taxon>
        <taxon>Dikarya</taxon>
        <taxon>Ascomycota</taxon>
        <taxon>Pezizomycotina</taxon>
        <taxon>Dothideomycetes</taxon>
        <taxon>Dothideomycetidae</taxon>
        <taxon>Cladosporiales</taxon>
        <taxon>Cladosporiaceae</taxon>
        <taxon>Cladosporium</taxon>
    </lineage>
</organism>
<feature type="domain" description="RING-type" evidence="2">
    <location>
        <begin position="37"/>
        <end position="84"/>
    </location>
</feature>
<dbReference type="AlphaFoldDB" id="A0AB34KXD6"/>
<evidence type="ECO:0000256" key="1">
    <source>
        <dbReference type="PROSITE-ProRule" id="PRU00175"/>
    </source>
</evidence>
<reference evidence="3 4" key="1">
    <citation type="journal article" date="2020" name="Microbiol. Resour. Announc.">
        <title>Draft Genome Sequence of a Cladosporium Species Isolated from the Mesophotic Ascidian Didemnum maculosum.</title>
        <authorList>
            <person name="Gioti A."/>
            <person name="Siaperas R."/>
            <person name="Nikolaivits E."/>
            <person name="Le Goff G."/>
            <person name="Ouazzani J."/>
            <person name="Kotoulas G."/>
            <person name="Topakas E."/>
        </authorList>
    </citation>
    <scope>NUCLEOTIDE SEQUENCE [LARGE SCALE GENOMIC DNA]</scope>
    <source>
        <strain evidence="3 4">TM138-S3</strain>
    </source>
</reference>
<protein>
    <recommendedName>
        <fullName evidence="2">RING-type domain-containing protein</fullName>
    </recommendedName>
</protein>
<keyword evidence="1" id="KW-0862">Zinc</keyword>
<dbReference type="SUPFAM" id="SSF57850">
    <property type="entry name" value="RING/U-box"/>
    <property type="match status" value="1"/>
</dbReference>
<evidence type="ECO:0000313" key="4">
    <source>
        <dbReference type="Proteomes" id="UP000803884"/>
    </source>
</evidence>
<dbReference type="PROSITE" id="PS50089">
    <property type="entry name" value="ZF_RING_2"/>
    <property type="match status" value="1"/>
</dbReference>
<dbReference type="GeneID" id="96003040"/>
<name>A0AB34KXD6_9PEZI</name>
<dbReference type="Pfam" id="PF13639">
    <property type="entry name" value="zf-RING_2"/>
    <property type="match status" value="1"/>
</dbReference>
<dbReference type="InterPro" id="IPR001841">
    <property type="entry name" value="Znf_RING"/>
</dbReference>
<keyword evidence="1" id="KW-0863">Zinc-finger</keyword>
<dbReference type="EMBL" id="JAAQHG020000004">
    <property type="protein sequence ID" value="KAL1589455.1"/>
    <property type="molecule type" value="Genomic_DNA"/>
</dbReference>
<accession>A0AB34KXD6</accession>
<proteinExistence type="predicted"/>
<sequence length="327" mass="37851">MAAADNHFPLPTREEFLANLQPVTNVAELARDHDTMCGICMNKTVSKARREHEERAVVLHDKHVFGETCIREWLSEANTCPKCRAVLFEDNHDLDDLAFSAPLFVSTYRYTIVRSYVEIIEALNVGTALDDRVAMDIYFKLVDQLDELQLPPYDRFFQTLRTRGEAMIAEALETLRGLRLRWYQTFPASQNIPALPVFQLEDEEPLRGSDPSERVRIDFDFGVDSDFFNLVWHSEFLAAFDRDRTCMSLAGHPLALVVLQRMNRGLDRMRRGVVRISYFRETLRRAIYDPGFVGRRELPTGFDAFVEHILYKACQHAWLYHSVPESV</sequence>
<keyword evidence="1" id="KW-0479">Metal-binding</keyword>
<evidence type="ECO:0000259" key="2">
    <source>
        <dbReference type="PROSITE" id="PS50089"/>
    </source>
</evidence>
<dbReference type="GO" id="GO:0008270">
    <property type="term" value="F:zinc ion binding"/>
    <property type="evidence" value="ECO:0007669"/>
    <property type="project" value="UniProtKB-KW"/>
</dbReference>
<dbReference type="RefSeq" id="XP_069232560.1">
    <property type="nucleotide sequence ID" value="XM_069370202.1"/>
</dbReference>
<dbReference type="Proteomes" id="UP000803884">
    <property type="component" value="Unassembled WGS sequence"/>
</dbReference>